<dbReference type="OrthoDB" id="10250730at2759"/>
<dbReference type="Gene3D" id="3.60.15.10">
    <property type="entry name" value="Ribonuclease Z/Hydroxyacylglutathione hydrolase-like"/>
    <property type="match status" value="1"/>
</dbReference>
<dbReference type="PANTHER" id="PTHR42978:SF2">
    <property type="entry name" value="102 KBASES UNSTABLE REGION: FROM 1 TO 119443"/>
    <property type="match status" value="1"/>
</dbReference>
<dbReference type="InterPro" id="IPR036866">
    <property type="entry name" value="RibonucZ/Hydroxyglut_hydro"/>
</dbReference>
<comment type="caution">
    <text evidence="7">The sequence shown here is derived from an EMBL/GenBank/DDBJ whole genome shotgun (WGS) entry which is preliminary data.</text>
</comment>
<keyword evidence="3" id="KW-0479">Metal-binding</keyword>
<evidence type="ECO:0000256" key="2">
    <source>
        <dbReference type="ARBA" id="ARBA00007749"/>
    </source>
</evidence>
<gene>
    <name evidence="7" type="ORF">N7463_008618</name>
</gene>
<dbReference type="GO" id="GO:0046872">
    <property type="term" value="F:metal ion binding"/>
    <property type="evidence" value="ECO:0007669"/>
    <property type="project" value="UniProtKB-KW"/>
</dbReference>
<dbReference type="SMART" id="SM00849">
    <property type="entry name" value="Lactamase_B"/>
    <property type="match status" value="1"/>
</dbReference>
<organism evidence="7 8">
    <name type="scientific">Penicillium fimorum</name>
    <dbReference type="NCBI Taxonomy" id="1882269"/>
    <lineage>
        <taxon>Eukaryota</taxon>
        <taxon>Fungi</taxon>
        <taxon>Dikarya</taxon>
        <taxon>Ascomycota</taxon>
        <taxon>Pezizomycotina</taxon>
        <taxon>Eurotiomycetes</taxon>
        <taxon>Eurotiomycetidae</taxon>
        <taxon>Eurotiales</taxon>
        <taxon>Aspergillaceae</taxon>
        <taxon>Penicillium</taxon>
    </lineage>
</organism>
<dbReference type="Proteomes" id="UP001149954">
    <property type="component" value="Unassembled WGS sequence"/>
</dbReference>
<dbReference type="AlphaFoldDB" id="A0A9X0C3L5"/>
<reference evidence="7" key="1">
    <citation type="submission" date="2022-12" db="EMBL/GenBank/DDBJ databases">
        <authorList>
            <person name="Petersen C."/>
        </authorList>
    </citation>
    <scope>NUCLEOTIDE SEQUENCE</scope>
    <source>
        <strain evidence="7">IBT 29495</strain>
    </source>
</reference>
<dbReference type="SUPFAM" id="SSF56281">
    <property type="entry name" value="Metallo-hydrolase/oxidoreductase"/>
    <property type="match status" value="1"/>
</dbReference>
<accession>A0A9X0C3L5</accession>
<dbReference type="GO" id="GO:0016787">
    <property type="term" value="F:hydrolase activity"/>
    <property type="evidence" value="ECO:0007669"/>
    <property type="project" value="UniProtKB-KW"/>
</dbReference>
<evidence type="ECO:0000259" key="6">
    <source>
        <dbReference type="SMART" id="SM00849"/>
    </source>
</evidence>
<keyword evidence="8" id="KW-1185">Reference proteome</keyword>
<evidence type="ECO:0000256" key="4">
    <source>
        <dbReference type="ARBA" id="ARBA00022801"/>
    </source>
</evidence>
<comment type="similarity">
    <text evidence="2">Belongs to the metallo-beta-lactamase superfamily.</text>
</comment>
<dbReference type="Pfam" id="PF00753">
    <property type="entry name" value="Lactamase_B"/>
    <property type="match status" value="1"/>
</dbReference>
<reference evidence="7" key="2">
    <citation type="journal article" date="2023" name="IMA Fungus">
        <title>Comparative genomic study of the Penicillium genus elucidates a diverse pangenome and 15 lateral gene transfer events.</title>
        <authorList>
            <person name="Petersen C."/>
            <person name="Sorensen T."/>
            <person name="Nielsen M.R."/>
            <person name="Sondergaard T.E."/>
            <person name="Sorensen J.L."/>
            <person name="Fitzpatrick D.A."/>
            <person name="Frisvad J.C."/>
            <person name="Nielsen K.L."/>
        </authorList>
    </citation>
    <scope>NUCLEOTIDE SEQUENCE</scope>
    <source>
        <strain evidence="7">IBT 29495</strain>
    </source>
</reference>
<dbReference type="CDD" id="cd07729">
    <property type="entry name" value="AHL_lactonase_MBL-fold"/>
    <property type="match status" value="1"/>
</dbReference>
<name>A0A9X0C3L5_9EURO</name>
<dbReference type="InterPro" id="IPR001279">
    <property type="entry name" value="Metallo-B-lactamas"/>
</dbReference>
<protein>
    <recommendedName>
        <fullName evidence="6">Metallo-beta-lactamase domain-containing protein</fullName>
    </recommendedName>
</protein>
<evidence type="ECO:0000313" key="8">
    <source>
        <dbReference type="Proteomes" id="UP001149954"/>
    </source>
</evidence>
<comment type="cofactor">
    <cofactor evidence="1">
        <name>Zn(2+)</name>
        <dbReference type="ChEBI" id="CHEBI:29105"/>
    </cofactor>
</comment>
<proteinExistence type="inferred from homology"/>
<keyword evidence="5" id="KW-0862">Zinc</keyword>
<evidence type="ECO:0000256" key="5">
    <source>
        <dbReference type="ARBA" id="ARBA00022833"/>
    </source>
</evidence>
<dbReference type="EMBL" id="JAPWDS010000005">
    <property type="protein sequence ID" value="KAJ5496631.1"/>
    <property type="molecule type" value="Genomic_DNA"/>
</dbReference>
<keyword evidence="4" id="KW-0378">Hydrolase</keyword>
<evidence type="ECO:0000313" key="7">
    <source>
        <dbReference type="EMBL" id="KAJ5496631.1"/>
    </source>
</evidence>
<sequence>MSVLPPSCMPKGSKLWILNLGSLDSDASGVLYGANIFPAHLPPQQHERRSLVMFSALIEHPTAGLILFDTGSCEDAISNWDSTMIECVPRIWQKEINSLPAAIEATGARSIKDVKKVILSHLHFDHAGGLEHFLDTDVEIWVHEAEFKNAFWAAATGIEPSLYSKKYLDVSRLKWRTFSEDHFQVFPGLTLHHCPGHTDGSVVMELRMGDSGTSIFTADLFHVKENYEDGWPAGRLMRDYNAWWRSRQFVKGLVDRTGARVLLGHEPSYMKAFKTSPEYLE</sequence>
<dbReference type="PANTHER" id="PTHR42978">
    <property type="entry name" value="QUORUM-QUENCHING LACTONASE YTNP-RELATED-RELATED"/>
    <property type="match status" value="1"/>
</dbReference>
<evidence type="ECO:0000256" key="1">
    <source>
        <dbReference type="ARBA" id="ARBA00001947"/>
    </source>
</evidence>
<dbReference type="InterPro" id="IPR051013">
    <property type="entry name" value="MBL_superfamily_lactonases"/>
</dbReference>
<feature type="domain" description="Metallo-beta-lactamase" evidence="6">
    <location>
        <begin position="52"/>
        <end position="265"/>
    </location>
</feature>
<evidence type="ECO:0000256" key="3">
    <source>
        <dbReference type="ARBA" id="ARBA00022723"/>
    </source>
</evidence>